<dbReference type="CDD" id="cd24052">
    <property type="entry name" value="ASKHA_NBD_HpPPX-GppA-like"/>
    <property type="match status" value="1"/>
</dbReference>
<dbReference type="GO" id="GO:0006357">
    <property type="term" value="P:regulation of transcription by RNA polymerase II"/>
    <property type="evidence" value="ECO:0007669"/>
    <property type="project" value="TreeGrafter"/>
</dbReference>
<dbReference type="InterPro" id="IPR003695">
    <property type="entry name" value="Ppx_GppA_N"/>
</dbReference>
<dbReference type="EMBL" id="WJNH01000006">
    <property type="protein sequence ID" value="MRG86742.1"/>
    <property type="molecule type" value="Genomic_DNA"/>
</dbReference>
<dbReference type="SUPFAM" id="SSF53067">
    <property type="entry name" value="Actin-like ATPase domain"/>
    <property type="match status" value="2"/>
</dbReference>
<gene>
    <name evidence="3" type="ORF">GH754_10515</name>
</gene>
<evidence type="ECO:0000313" key="4">
    <source>
        <dbReference type="Proteomes" id="UP000480185"/>
    </source>
</evidence>
<keyword evidence="4" id="KW-1185">Reference proteome</keyword>
<dbReference type="Gene3D" id="3.30.420.40">
    <property type="match status" value="1"/>
</dbReference>
<proteinExistence type="inferred from homology"/>
<comment type="caution">
    <text evidence="3">The sequence shown here is derived from an EMBL/GenBank/DDBJ whole genome shotgun (WGS) entry which is preliminary data.</text>
</comment>
<dbReference type="PANTHER" id="PTHR30005:SF0">
    <property type="entry name" value="RETROGRADE REGULATION PROTEIN 2"/>
    <property type="match status" value="1"/>
</dbReference>
<sequence>MFLTERVGIIDIGSNTIRLVIYERLESWKHFEELENIKITARLRSYFDETQSLNEAGIERLMTALEEFHNILEHYKVNEFICVATASIRQAANKEEILQIVKEKIQITIKLLGDYEEAFYGVNAVLHSIPINEGITIDIGGGSTEITYFKDRTIKQYHSFPFGALSLKLQFVKGDIPTDEERKHIRKYLFEQFQAFPWITNRQAPVIAIGGSARNVGQIHQQLIKYPLDEMHQYEMSLDDIVKTKEDLLPLSYIELQKTDGLSKDRADTILPAFEVFEVVCNMVHATKFIISRRGLRDGILYQKWMDNDHSNLPLLDVSIAKFRKNFYIGTQDEKQLLKIAAVLFEAVQTKEEISDQFTKQDFTLLALGARIFHLGKKATAETSSDTFHLLVNRTILGLSHRDKLKLALVSSYKGKGTFQKYLRAFKEWFTPSEQKTLCVLGAILKISQSLNISNQNTVIDLQISKEDKVHWMLHVICKGYYRPEEYHFEKQKKHLEKLLKLTLDAKFHIK</sequence>
<dbReference type="Pfam" id="PF02541">
    <property type="entry name" value="Ppx-GppA"/>
    <property type="match status" value="1"/>
</dbReference>
<dbReference type="InterPro" id="IPR050273">
    <property type="entry name" value="GppA/Ppx_hydrolase"/>
</dbReference>
<dbReference type="Gene3D" id="3.30.420.150">
    <property type="entry name" value="Exopolyphosphatase. Domain 2"/>
    <property type="match status" value="1"/>
</dbReference>
<comment type="similarity">
    <text evidence="1">Belongs to the GppA/Ppx family.</text>
</comment>
<evidence type="ECO:0000256" key="1">
    <source>
        <dbReference type="ARBA" id="ARBA00007125"/>
    </source>
</evidence>
<dbReference type="Gene3D" id="1.10.3210.10">
    <property type="entry name" value="Hypothetical protein af1432"/>
    <property type="match status" value="1"/>
</dbReference>
<accession>A0A6G1X728</accession>
<organism evidence="3 4">
    <name type="scientific">Salinibacillus xinjiangensis</name>
    <dbReference type="NCBI Taxonomy" id="1229268"/>
    <lineage>
        <taxon>Bacteria</taxon>
        <taxon>Bacillati</taxon>
        <taxon>Bacillota</taxon>
        <taxon>Bacilli</taxon>
        <taxon>Bacillales</taxon>
        <taxon>Bacillaceae</taxon>
        <taxon>Salinibacillus</taxon>
    </lineage>
</organism>
<dbReference type="Proteomes" id="UP000480185">
    <property type="component" value="Unassembled WGS sequence"/>
</dbReference>
<evidence type="ECO:0000259" key="2">
    <source>
        <dbReference type="Pfam" id="PF02541"/>
    </source>
</evidence>
<evidence type="ECO:0000313" key="3">
    <source>
        <dbReference type="EMBL" id="MRG86742.1"/>
    </source>
</evidence>
<dbReference type="SUPFAM" id="SSF109604">
    <property type="entry name" value="HD-domain/PDEase-like"/>
    <property type="match status" value="1"/>
</dbReference>
<reference evidence="3 4" key="1">
    <citation type="submission" date="2019-11" db="EMBL/GenBank/DDBJ databases">
        <authorList>
            <person name="Li J."/>
        </authorList>
    </citation>
    <scope>NUCLEOTIDE SEQUENCE [LARGE SCALE GENOMIC DNA]</scope>
    <source>
        <strain evidence="3 4">J4</strain>
    </source>
</reference>
<dbReference type="PANTHER" id="PTHR30005">
    <property type="entry name" value="EXOPOLYPHOSPHATASE"/>
    <property type="match status" value="1"/>
</dbReference>
<dbReference type="InterPro" id="IPR043129">
    <property type="entry name" value="ATPase_NBD"/>
</dbReference>
<name>A0A6G1X728_9BACI</name>
<dbReference type="AlphaFoldDB" id="A0A6G1X728"/>
<protein>
    <submittedName>
        <fullName evidence="3">Exopolyphosphatase</fullName>
    </submittedName>
</protein>
<feature type="domain" description="Ppx/GppA phosphatase N-terminal" evidence="2">
    <location>
        <begin position="30"/>
        <end position="304"/>
    </location>
</feature>